<gene>
    <name evidence="12" type="primary">micu3a</name>
</gene>
<keyword evidence="7" id="KW-0809">Transit peptide</keyword>
<protein>
    <submittedName>
        <fullName evidence="12">Mitochondrial calcium uptake family, member 3a</fullName>
    </submittedName>
</protein>
<proteinExistence type="predicted"/>
<dbReference type="GO" id="GO:0036444">
    <property type="term" value="P:calcium import into the mitochondrion"/>
    <property type="evidence" value="ECO:0007669"/>
    <property type="project" value="UniProtKB-ARBA"/>
</dbReference>
<dbReference type="GO" id="GO:0005758">
    <property type="term" value="C:mitochondrial intermembrane space"/>
    <property type="evidence" value="ECO:0007669"/>
    <property type="project" value="UniProtKB-SubCell"/>
</dbReference>
<sequence>MKEPLGGTPPPPHTHSQHGFEWMHNGGSEEQPLQGFHGRGLRTQELRPQKENRRFVSDRAVWSEMSGKVLWVFQPHHSPCRDSDKRREHIRTRLITINLFLPRSSALGLMCFRLSSSDSGLHAGTGDGPAVSRLPFLLPASKSPEKPHQAQPLDFEEGDVYISSHEQRFRMFSSVEYEGQLYMTPQNFIESVTMSEPRSIISYTEYLFLLCILTKPHAGFKIAFNMFDADGNQMVDKREFLVLQEIFRKKNEKRGRRGDAEKSAQLSMQLYGYQVAPMNSVLKKDRQEFVARSYWDVLRRSASQVLFSDLSERSDDSITIDTTLLVHFFGKKGKAELTFEDFYRFMDNLQTEVLEIEFLTYSKGMTTISEEDFAKILLRFTNVENISSYLENVRQCIPDEKGITFDEFRSFFQFLNNLEDFAIAMQMYNFASRSIGQDEFGRAVYVATGLKLTRHLVNTIFKIFDVDHDDQLSYKEFIGIMKDRLHRGSRSYRSVERATSFRSCLKKELASSR</sequence>
<comment type="subcellular location">
    <subcellularLocation>
        <location evidence="1">Mitochondrion inner membrane</location>
    </subcellularLocation>
    <subcellularLocation>
        <location evidence="2">Mitochondrion intermembrane space</location>
    </subcellularLocation>
</comment>
<evidence type="ECO:0000256" key="2">
    <source>
        <dbReference type="ARBA" id="ARBA00004569"/>
    </source>
</evidence>
<evidence type="ECO:0000313" key="13">
    <source>
        <dbReference type="Proteomes" id="UP000001038"/>
    </source>
</evidence>
<organism evidence="12 13">
    <name type="scientific">Oryzias latipes</name>
    <name type="common">Japanese rice fish</name>
    <name type="synonym">Japanese killifish</name>
    <dbReference type="NCBI Taxonomy" id="8090"/>
    <lineage>
        <taxon>Eukaryota</taxon>
        <taxon>Metazoa</taxon>
        <taxon>Chordata</taxon>
        <taxon>Craniata</taxon>
        <taxon>Vertebrata</taxon>
        <taxon>Euteleostomi</taxon>
        <taxon>Actinopterygii</taxon>
        <taxon>Neopterygii</taxon>
        <taxon>Teleostei</taxon>
        <taxon>Neoteleostei</taxon>
        <taxon>Acanthomorphata</taxon>
        <taxon>Ovalentaria</taxon>
        <taxon>Atherinomorphae</taxon>
        <taxon>Beloniformes</taxon>
        <taxon>Adrianichthyidae</taxon>
        <taxon>Oryziinae</taxon>
        <taxon>Oryzias</taxon>
    </lineage>
</organism>
<dbReference type="InterPro" id="IPR018247">
    <property type="entry name" value="EF_Hand_1_Ca_BS"/>
</dbReference>
<reference evidence="12" key="3">
    <citation type="submission" date="2025-09" db="UniProtKB">
        <authorList>
            <consortium name="Ensembl"/>
        </authorList>
    </citation>
    <scope>IDENTIFICATION</scope>
    <source>
        <strain evidence="12">Hd-rR</strain>
    </source>
</reference>
<evidence type="ECO:0000256" key="5">
    <source>
        <dbReference type="ARBA" id="ARBA00022792"/>
    </source>
</evidence>
<feature type="region of interest" description="Disordered" evidence="10">
    <location>
        <begin position="1"/>
        <end position="28"/>
    </location>
</feature>
<evidence type="ECO:0000259" key="11">
    <source>
        <dbReference type="PROSITE" id="PS50222"/>
    </source>
</evidence>
<dbReference type="PROSITE" id="PS50222">
    <property type="entry name" value="EF_HAND_2"/>
    <property type="match status" value="2"/>
</dbReference>
<dbReference type="GeneTree" id="ENSGT00950000183079"/>
<dbReference type="PANTHER" id="PTHR12294">
    <property type="entry name" value="EF HAND DOMAIN FAMILY A1,A2-RELATED"/>
    <property type="match status" value="1"/>
</dbReference>
<dbReference type="CDD" id="cd16175">
    <property type="entry name" value="EFh_MICU3"/>
    <property type="match status" value="1"/>
</dbReference>
<feature type="domain" description="EF-hand" evidence="11">
    <location>
        <begin position="452"/>
        <end position="487"/>
    </location>
</feature>
<keyword evidence="13" id="KW-1185">Reference proteome</keyword>
<dbReference type="InterPro" id="IPR039800">
    <property type="entry name" value="MICU1/2/3"/>
</dbReference>
<dbReference type="Pfam" id="PF13499">
    <property type="entry name" value="EF-hand_7"/>
    <property type="match status" value="1"/>
</dbReference>
<keyword evidence="4" id="KW-0677">Repeat</keyword>
<keyword evidence="3" id="KW-0479">Metal-binding</keyword>
<evidence type="ECO:0000256" key="1">
    <source>
        <dbReference type="ARBA" id="ARBA00004273"/>
    </source>
</evidence>
<dbReference type="PANTHER" id="PTHR12294:SF10">
    <property type="entry name" value="CALCIUM UPTAKE PROTEIN 3, MITOCHONDRIAL"/>
    <property type="match status" value="1"/>
</dbReference>
<dbReference type="SUPFAM" id="SSF47473">
    <property type="entry name" value="EF-hand"/>
    <property type="match status" value="2"/>
</dbReference>
<dbReference type="SMART" id="SM00054">
    <property type="entry name" value="EFh"/>
    <property type="match status" value="2"/>
</dbReference>
<evidence type="ECO:0000256" key="4">
    <source>
        <dbReference type="ARBA" id="ARBA00022737"/>
    </source>
</evidence>
<evidence type="ECO:0000256" key="8">
    <source>
        <dbReference type="ARBA" id="ARBA00023128"/>
    </source>
</evidence>
<dbReference type="GO" id="GO:0005509">
    <property type="term" value="F:calcium ion binding"/>
    <property type="evidence" value="ECO:0007669"/>
    <property type="project" value="InterPro"/>
</dbReference>
<dbReference type="InterPro" id="IPR011992">
    <property type="entry name" value="EF-hand-dom_pair"/>
</dbReference>
<dbReference type="PROSITE" id="PS00018">
    <property type="entry name" value="EF_HAND_1"/>
    <property type="match status" value="2"/>
</dbReference>
<reference evidence="12 13" key="1">
    <citation type="journal article" date="2007" name="Nature">
        <title>The medaka draft genome and insights into vertebrate genome evolution.</title>
        <authorList>
            <person name="Kasahara M."/>
            <person name="Naruse K."/>
            <person name="Sasaki S."/>
            <person name="Nakatani Y."/>
            <person name="Qu W."/>
            <person name="Ahsan B."/>
            <person name="Yamada T."/>
            <person name="Nagayasu Y."/>
            <person name="Doi K."/>
            <person name="Kasai Y."/>
            <person name="Jindo T."/>
            <person name="Kobayashi D."/>
            <person name="Shimada A."/>
            <person name="Toyoda A."/>
            <person name="Kuroki Y."/>
            <person name="Fujiyama A."/>
            <person name="Sasaki T."/>
            <person name="Shimizu A."/>
            <person name="Asakawa S."/>
            <person name="Shimizu N."/>
            <person name="Hashimoto S."/>
            <person name="Yang J."/>
            <person name="Lee Y."/>
            <person name="Matsushima K."/>
            <person name="Sugano S."/>
            <person name="Sakaizumi M."/>
            <person name="Narita T."/>
            <person name="Ohishi K."/>
            <person name="Haga S."/>
            <person name="Ohta F."/>
            <person name="Nomoto H."/>
            <person name="Nogata K."/>
            <person name="Morishita T."/>
            <person name="Endo T."/>
            <person name="Shin-I T."/>
            <person name="Takeda H."/>
            <person name="Morishita S."/>
            <person name="Kohara Y."/>
        </authorList>
    </citation>
    <scope>NUCLEOTIDE SEQUENCE [LARGE SCALE GENOMIC DNA]</scope>
    <source>
        <strain evidence="12 13">Hd-rR</strain>
    </source>
</reference>
<name>A0A3B3I072_ORYLA</name>
<dbReference type="InterPro" id="IPR002048">
    <property type="entry name" value="EF_hand_dom"/>
</dbReference>
<evidence type="ECO:0000256" key="3">
    <source>
        <dbReference type="ARBA" id="ARBA00022723"/>
    </source>
</evidence>
<keyword evidence="8" id="KW-0496">Mitochondrion</keyword>
<dbReference type="AlphaFoldDB" id="A0A3B3I072"/>
<dbReference type="GO" id="GO:0005743">
    <property type="term" value="C:mitochondrial inner membrane"/>
    <property type="evidence" value="ECO:0007669"/>
    <property type="project" value="UniProtKB-SubCell"/>
</dbReference>
<dbReference type="Bgee" id="ENSORLG00000029556">
    <property type="expression patterns" value="Expressed in brain and 10 other cell types or tissues"/>
</dbReference>
<accession>A0A3B3I072</accession>
<evidence type="ECO:0000256" key="9">
    <source>
        <dbReference type="ARBA" id="ARBA00023136"/>
    </source>
</evidence>
<keyword evidence="5" id="KW-0999">Mitochondrion inner membrane</keyword>
<feature type="domain" description="EF-hand" evidence="11">
    <location>
        <begin position="215"/>
        <end position="250"/>
    </location>
</feature>
<evidence type="ECO:0000313" key="12">
    <source>
        <dbReference type="Ensembl" id="ENSORLP00000037346.1"/>
    </source>
</evidence>
<evidence type="ECO:0000256" key="10">
    <source>
        <dbReference type="SAM" id="MobiDB-lite"/>
    </source>
</evidence>
<dbReference type="Proteomes" id="UP000001038">
    <property type="component" value="Chromosome 1"/>
</dbReference>
<reference evidence="12" key="2">
    <citation type="submission" date="2025-08" db="UniProtKB">
        <authorList>
            <consortium name="Ensembl"/>
        </authorList>
    </citation>
    <scope>IDENTIFICATION</scope>
    <source>
        <strain evidence="12">Hd-rR</strain>
    </source>
</reference>
<keyword evidence="9" id="KW-0472">Membrane</keyword>
<dbReference type="Gene3D" id="1.10.238.10">
    <property type="entry name" value="EF-hand"/>
    <property type="match status" value="2"/>
</dbReference>
<keyword evidence="6" id="KW-0106">Calcium</keyword>
<dbReference type="Ensembl" id="ENSORLT00000042453.1">
    <property type="protein sequence ID" value="ENSORLP00000037346.1"/>
    <property type="gene ID" value="ENSORLG00000029556.1"/>
</dbReference>
<evidence type="ECO:0000256" key="7">
    <source>
        <dbReference type="ARBA" id="ARBA00022946"/>
    </source>
</evidence>
<evidence type="ECO:0000256" key="6">
    <source>
        <dbReference type="ARBA" id="ARBA00022837"/>
    </source>
</evidence>